<keyword evidence="2" id="KW-1185">Reference proteome</keyword>
<dbReference type="Proteomes" id="UP000594014">
    <property type="component" value="Chromosome"/>
</dbReference>
<evidence type="ECO:0000313" key="2">
    <source>
        <dbReference type="Proteomes" id="UP000594014"/>
    </source>
</evidence>
<dbReference type="EMBL" id="CP042469">
    <property type="protein sequence ID" value="QOX62989.1"/>
    <property type="molecule type" value="Genomic_DNA"/>
</dbReference>
<organism evidence="1 2">
    <name type="scientific">Anoxybacterium hadale</name>
    <dbReference type="NCBI Taxonomy" id="3408580"/>
    <lineage>
        <taxon>Bacteria</taxon>
        <taxon>Bacillati</taxon>
        <taxon>Bacillota</taxon>
        <taxon>Clostridia</taxon>
        <taxon>Peptostreptococcales</taxon>
        <taxon>Anaerovoracaceae</taxon>
        <taxon>Anoxybacterium</taxon>
    </lineage>
</organism>
<protein>
    <submittedName>
        <fullName evidence="1">LysR family transcriptional regulator</fullName>
    </submittedName>
</protein>
<proteinExistence type="predicted"/>
<reference evidence="1" key="1">
    <citation type="submission" date="2019-08" db="EMBL/GenBank/DDBJ databases">
        <title>Genome sequence of Clostridiales bacterium MT110.</title>
        <authorList>
            <person name="Cao J."/>
        </authorList>
    </citation>
    <scope>NUCLEOTIDE SEQUENCE</scope>
    <source>
        <strain evidence="1">MT110</strain>
    </source>
</reference>
<name>A0ACD1A9B3_9FIRM</name>
<accession>A0ACD1A9B3</accession>
<evidence type="ECO:0000313" key="1">
    <source>
        <dbReference type="EMBL" id="QOX62989.1"/>
    </source>
</evidence>
<sequence>MFTNKKYVYEVYRAKSFSKAAEKLFISQPSLSLTIKKIEDRIGSQLFDRSTTPIQLTECGEEYIKGAEKIMDIENSFEMYLSDLNDLRTGSLAIGASNFFTSYILPPMIARFKSQYPLVAVNLIEADTARLEKQLYSGALDLIIDNYPFNETHYKKQLFHREQMILAVPETLDLNKHVRKYRLTAEDIMRGKHLGPAMDAIPLEQADGTPFIFLRYGNDTRDRADKIFSENNIKPNIVLELDQLATAYHVACHGIGATLVSDTLVRNIPPDHRMIYYKIDSQYAIRENYFYFKMNKYLTRAMQEFLQLASKPR</sequence>
<gene>
    <name evidence="1" type="ORF">FRZ06_06360</name>
</gene>